<dbReference type="Proteomes" id="UP000242501">
    <property type="component" value="Unassembled WGS sequence"/>
</dbReference>
<dbReference type="GO" id="GO:0006351">
    <property type="term" value="P:DNA-templated transcription"/>
    <property type="evidence" value="ECO:0007669"/>
    <property type="project" value="TreeGrafter"/>
</dbReference>
<evidence type="ECO:0000313" key="6">
    <source>
        <dbReference type="EMBL" id="SDB81780.1"/>
    </source>
</evidence>
<evidence type="ECO:0000259" key="5">
    <source>
        <dbReference type="PROSITE" id="PS50931"/>
    </source>
</evidence>
<dbReference type="Gene3D" id="3.40.190.290">
    <property type="match status" value="1"/>
</dbReference>
<protein>
    <submittedName>
        <fullName evidence="6">Transcriptional regulator, LysR family</fullName>
    </submittedName>
</protein>
<sequence>MDLNRLNWNDLRIFLTVARSKTLSSAAKQLAIDDSTVSRRITHLEYHLNSALLERDHQGIHLTPQGEQLLQHVEDMERAALSLIESVSHAVSEPHGRVRVASMEGIATLYLAGQFATLKTRHPSLHIELVTSSTMIHVNRREADIFLSFFPLEARGLDALPIGEFSLYLYASESYLKNKGHPKSKEDLTNHDFVSYINDLIQLDTVRWLDEAISEPKIVFCSTSMLSQMYAAAAGMGIVMLPNFAHAESLGLIRLLENELLVSRTLWMSVHQDLRYTRRIKTTMSFLYEIFKQDYPCPPSIIMKEL</sequence>
<organism evidence="6 7">
    <name type="scientific">Acinetobacter boissieri</name>
    <dbReference type="NCBI Taxonomy" id="1219383"/>
    <lineage>
        <taxon>Bacteria</taxon>
        <taxon>Pseudomonadati</taxon>
        <taxon>Pseudomonadota</taxon>
        <taxon>Gammaproteobacteria</taxon>
        <taxon>Moraxellales</taxon>
        <taxon>Moraxellaceae</taxon>
        <taxon>Acinetobacter</taxon>
    </lineage>
</organism>
<name>A0A1G6GIM7_9GAMM</name>
<feature type="domain" description="HTH lysR-type" evidence="5">
    <location>
        <begin position="6"/>
        <end position="63"/>
    </location>
</feature>
<reference evidence="7" key="1">
    <citation type="submission" date="2016-09" db="EMBL/GenBank/DDBJ databases">
        <authorList>
            <person name="Varghese N."/>
            <person name="Submissions S."/>
        </authorList>
    </citation>
    <scope>NUCLEOTIDE SEQUENCE [LARGE SCALE GENOMIC DNA]</scope>
    <source>
        <strain evidence="7">ANC 4422</strain>
    </source>
</reference>
<dbReference type="GO" id="GO:0003700">
    <property type="term" value="F:DNA-binding transcription factor activity"/>
    <property type="evidence" value="ECO:0007669"/>
    <property type="project" value="InterPro"/>
</dbReference>
<dbReference type="STRING" id="1219383.SAMN05421733_101211"/>
<dbReference type="OrthoDB" id="570111at2"/>
<dbReference type="PANTHER" id="PTHR30537">
    <property type="entry name" value="HTH-TYPE TRANSCRIPTIONAL REGULATOR"/>
    <property type="match status" value="1"/>
</dbReference>
<dbReference type="InterPro" id="IPR005119">
    <property type="entry name" value="LysR_subst-bd"/>
</dbReference>
<proteinExistence type="inferred from homology"/>
<comment type="similarity">
    <text evidence="1">Belongs to the LysR transcriptional regulatory family.</text>
</comment>
<dbReference type="RefSeq" id="WP_092746477.1">
    <property type="nucleotide sequence ID" value="NZ_FMYL01000001.1"/>
</dbReference>
<keyword evidence="2" id="KW-0805">Transcription regulation</keyword>
<gene>
    <name evidence="6" type="ORF">SAMN05421733_101211</name>
</gene>
<keyword evidence="7" id="KW-1185">Reference proteome</keyword>
<evidence type="ECO:0000256" key="4">
    <source>
        <dbReference type="ARBA" id="ARBA00023163"/>
    </source>
</evidence>
<accession>A0A1G6GIM7</accession>
<dbReference type="Gene3D" id="1.10.10.10">
    <property type="entry name" value="Winged helix-like DNA-binding domain superfamily/Winged helix DNA-binding domain"/>
    <property type="match status" value="1"/>
</dbReference>
<dbReference type="Pfam" id="PF03466">
    <property type="entry name" value="LysR_substrate"/>
    <property type="match status" value="1"/>
</dbReference>
<evidence type="ECO:0000256" key="3">
    <source>
        <dbReference type="ARBA" id="ARBA00023125"/>
    </source>
</evidence>
<dbReference type="AlphaFoldDB" id="A0A1G6GIM7"/>
<evidence type="ECO:0000313" key="7">
    <source>
        <dbReference type="Proteomes" id="UP000242501"/>
    </source>
</evidence>
<dbReference type="InterPro" id="IPR058163">
    <property type="entry name" value="LysR-type_TF_proteobact-type"/>
</dbReference>
<evidence type="ECO:0000256" key="2">
    <source>
        <dbReference type="ARBA" id="ARBA00023015"/>
    </source>
</evidence>
<dbReference type="InterPro" id="IPR000847">
    <property type="entry name" value="LysR_HTH_N"/>
</dbReference>
<dbReference type="InterPro" id="IPR036388">
    <property type="entry name" value="WH-like_DNA-bd_sf"/>
</dbReference>
<dbReference type="FunFam" id="1.10.10.10:FF:000001">
    <property type="entry name" value="LysR family transcriptional regulator"/>
    <property type="match status" value="1"/>
</dbReference>
<dbReference type="GO" id="GO:0043565">
    <property type="term" value="F:sequence-specific DNA binding"/>
    <property type="evidence" value="ECO:0007669"/>
    <property type="project" value="TreeGrafter"/>
</dbReference>
<dbReference type="SUPFAM" id="SSF53850">
    <property type="entry name" value="Periplasmic binding protein-like II"/>
    <property type="match status" value="1"/>
</dbReference>
<dbReference type="InterPro" id="IPR036390">
    <property type="entry name" value="WH_DNA-bd_sf"/>
</dbReference>
<dbReference type="SUPFAM" id="SSF46785">
    <property type="entry name" value="Winged helix' DNA-binding domain"/>
    <property type="match status" value="1"/>
</dbReference>
<keyword evidence="3" id="KW-0238">DNA-binding</keyword>
<dbReference type="PROSITE" id="PS50931">
    <property type="entry name" value="HTH_LYSR"/>
    <property type="match status" value="1"/>
</dbReference>
<dbReference type="PANTHER" id="PTHR30537:SF3">
    <property type="entry name" value="TRANSCRIPTIONAL REGULATORY PROTEIN"/>
    <property type="match status" value="1"/>
</dbReference>
<dbReference type="EMBL" id="FMYL01000001">
    <property type="protein sequence ID" value="SDB81780.1"/>
    <property type="molecule type" value="Genomic_DNA"/>
</dbReference>
<dbReference type="Pfam" id="PF00126">
    <property type="entry name" value="HTH_1"/>
    <property type="match status" value="1"/>
</dbReference>
<keyword evidence="4" id="KW-0804">Transcription</keyword>
<evidence type="ECO:0000256" key="1">
    <source>
        <dbReference type="ARBA" id="ARBA00009437"/>
    </source>
</evidence>